<evidence type="ECO:0000313" key="2">
    <source>
        <dbReference type="Proteomes" id="UP000796761"/>
    </source>
</evidence>
<protein>
    <submittedName>
        <fullName evidence="1">Uncharacterized protein</fullName>
    </submittedName>
</protein>
<dbReference type="EMBL" id="SWJQ01002286">
    <property type="protein sequence ID" value="TRZ06671.1"/>
    <property type="molecule type" value="Genomic_DNA"/>
</dbReference>
<organism evidence="1 2">
    <name type="scientific">Zosterops borbonicus</name>
    <dbReference type="NCBI Taxonomy" id="364589"/>
    <lineage>
        <taxon>Eukaryota</taxon>
        <taxon>Metazoa</taxon>
        <taxon>Chordata</taxon>
        <taxon>Craniata</taxon>
        <taxon>Vertebrata</taxon>
        <taxon>Euteleostomi</taxon>
        <taxon>Archelosauria</taxon>
        <taxon>Archosauria</taxon>
        <taxon>Dinosauria</taxon>
        <taxon>Saurischia</taxon>
        <taxon>Theropoda</taxon>
        <taxon>Coelurosauria</taxon>
        <taxon>Aves</taxon>
        <taxon>Neognathae</taxon>
        <taxon>Neoaves</taxon>
        <taxon>Telluraves</taxon>
        <taxon>Australaves</taxon>
        <taxon>Passeriformes</taxon>
        <taxon>Sylvioidea</taxon>
        <taxon>Zosteropidae</taxon>
        <taxon>Zosterops</taxon>
    </lineage>
</organism>
<gene>
    <name evidence="1" type="ORF">HGM15179_020437</name>
</gene>
<comment type="caution">
    <text evidence="1">The sequence shown here is derived from an EMBL/GenBank/DDBJ whole genome shotgun (WGS) entry which is preliminary data.</text>
</comment>
<sequence>MILPRLQGALCHELSCLSPRSSGGAEPVSITEVTGGSQQLTLLEAEVSLAGKECKKHPIVTCPEASCIPGIDYFRSGYFKGPKGPRKANLVFHTAVETEGIRQLSTLPDLSEDPSAVGLLRVEEQQVAIATTTVHCWQYRTNRDSMIPVHKMIHELES</sequence>
<name>A0A8K1D8S7_9PASS</name>
<evidence type="ECO:0000313" key="1">
    <source>
        <dbReference type="EMBL" id="TRZ06671.1"/>
    </source>
</evidence>
<dbReference type="AlphaFoldDB" id="A0A8K1D8S7"/>
<accession>A0A8K1D8S7</accession>
<keyword evidence="2" id="KW-1185">Reference proteome</keyword>
<dbReference type="Proteomes" id="UP000796761">
    <property type="component" value="Unassembled WGS sequence"/>
</dbReference>
<proteinExistence type="predicted"/>
<reference evidence="1" key="1">
    <citation type="submission" date="2019-04" db="EMBL/GenBank/DDBJ databases">
        <title>Genome assembly of Zosterops borbonicus 15179.</title>
        <authorList>
            <person name="Leroy T."/>
            <person name="Anselmetti Y."/>
            <person name="Tilak M.-K."/>
            <person name="Nabholz B."/>
        </authorList>
    </citation>
    <scope>NUCLEOTIDE SEQUENCE</scope>
    <source>
        <strain evidence="1">HGM_15179</strain>
        <tissue evidence="1">Muscle</tissue>
    </source>
</reference>